<feature type="binding site" evidence="9">
    <location>
        <position position="106"/>
    </location>
    <ligand>
        <name>Mg(2+)</name>
        <dbReference type="ChEBI" id="CHEBI:18420"/>
        <label>2</label>
    </ligand>
</feature>
<evidence type="ECO:0000259" key="11">
    <source>
        <dbReference type="Pfam" id="PF18913"/>
    </source>
</evidence>
<feature type="domain" description="Fructose-1-6-bisphosphatase class I N-terminal" evidence="10">
    <location>
        <begin position="17"/>
        <end position="166"/>
    </location>
</feature>
<keyword evidence="4 9" id="KW-0479">Metal-binding</keyword>
<dbReference type="GO" id="GO:0005986">
    <property type="term" value="P:sucrose biosynthetic process"/>
    <property type="evidence" value="ECO:0007669"/>
    <property type="project" value="TreeGrafter"/>
</dbReference>
<dbReference type="Proteomes" id="UP000600363">
    <property type="component" value="Unassembled WGS sequence"/>
</dbReference>
<evidence type="ECO:0000256" key="5">
    <source>
        <dbReference type="ARBA" id="ARBA00022801"/>
    </source>
</evidence>
<feature type="binding site" evidence="9">
    <location>
        <position position="252"/>
    </location>
    <ligand>
        <name>substrate</name>
    </ligand>
</feature>
<evidence type="ECO:0000256" key="8">
    <source>
        <dbReference type="ARBA" id="ARBA00024331"/>
    </source>
</evidence>
<dbReference type="SUPFAM" id="SSF56655">
    <property type="entry name" value="Carbohydrate phosphatase"/>
    <property type="match status" value="1"/>
</dbReference>
<dbReference type="PANTHER" id="PTHR11556:SF35">
    <property type="entry name" value="SEDOHEPTULOSE-1,7-BISPHOSPHATASE, CHLOROPLASTIC"/>
    <property type="match status" value="1"/>
</dbReference>
<evidence type="ECO:0000256" key="3">
    <source>
        <dbReference type="ARBA" id="ARBA00022490"/>
    </source>
</evidence>
<comment type="pathway">
    <text evidence="8">Carbohydrate biosynthesis.</text>
</comment>
<dbReference type="GO" id="GO:0006000">
    <property type="term" value="P:fructose metabolic process"/>
    <property type="evidence" value="ECO:0007669"/>
    <property type="project" value="TreeGrafter"/>
</dbReference>
<evidence type="ECO:0000256" key="6">
    <source>
        <dbReference type="ARBA" id="ARBA00022842"/>
    </source>
</evidence>
<reference evidence="12" key="1">
    <citation type="journal article" date="2020" name="bioRxiv">
        <title>A rank-normalized archaeal taxonomy based on genome phylogeny resolves widespread incomplete and uneven classifications.</title>
        <authorList>
            <person name="Rinke C."/>
            <person name="Chuvochina M."/>
            <person name="Mussig A.J."/>
            <person name="Chaumeil P.-A."/>
            <person name="Waite D.W."/>
            <person name="Whitman W.B."/>
            <person name="Parks D.H."/>
            <person name="Hugenholtz P."/>
        </authorList>
    </citation>
    <scope>NUCLEOTIDE SEQUENCE</scope>
    <source>
        <strain evidence="12">UBA12518</strain>
    </source>
</reference>
<name>A0A832W0I3_9EURY</name>
<comment type="cofactor">
    <cofactor evidence="9">
        <name>Mg(2+)</name>
        <dbReference type="ChEBI" id="CHEBI:18420"/>
    </cofactor>
    <text evidence="9">Binds 2 magnesium ions per subunit.</text>
</comment>
<dbReference type="Pfam" id="PF00316">
    <property type="entry name" value="FBPase"/>
    <property type="match status" value="1"/>
</dbReference>
<dbReference type="Pfam" id="PF18913">
    <property type="entry name" value="FBPase_C"/>
    <property type="match status" value="1"/>
</dbReference>
<dbReference type="AlphaFoldDB" id="A0A832W0I3"/>
<feature type="binding site" evidence="9">
    <location>
        <position position="86"/>
    </location>
    <ligand>
        <name>Mg(2+)</name>
        <dbReference type="ChEBI" id="CHEBI:18420"/>
        <label>1</label>
    </ligand>
</feature>
<dbReference type="InterPro" id="IPR044015">
    <property type="entry name" value="FBPase_C_dom"/>
</dbReference>
<dbReference type="GO" id="GO:0005737">
    <property type="term" value="C:cytoplasm"/>
    <property type="evidence" value="ECO:0007669"/>
    <property type="project" value="UniProtKB-SubCell"/>
</dbReference>
<dbReference type="Gene3D" id="3.40.190.80">
    <property type="match status" value="1"/>
</dbReference>
<dbReference type="RefSeq" id="WP_052353123.1">
    <property type="nucleotide sequence ID" value="NZ_DUIH01000021.1"/>
</dbReference>
<keyword evidence="5 9" id="KW-0378">Hydrolase</keyword>
<dbReference type="GO" id="GO:0000287">
    <property type="term" value="F:magnesium ion binding"/>
    <property type="evidence" value="ECO:0007669"/>
    <property type="project" value="UniProtKB-UniRule"/>
</dbReference>
<organism evidence="12 13">
    <name type="scientific">Methermicoccus shengliensis</name>
    <dbReference type="NCBI Taxonomy" id="660064"/>
    <lineage>
        <taxon>Archaea</taxon>
        <taxon>Methanobacteriati</taxon>
        <taxon>Methanobacteriota</taxon>
        <taxon>Stenosarchaea group</taxon>
        <taxon>Methanomicrobia</taxon>
        <taxon>Methanosarcinales</taxon>
        <taxon>Methermicoccaceae</taxon>
        <taxon>Methermicoccus</taxon>
    </lineage>
</organism>
<dbReference type="GO" id="GO:0030388">
    <property type="term" value="P:fructose 1,6-bisphosphate metabolic process"/>
    <property type="evidence" value="ECO:0007669"/>
    <property type="project" value="TreeGrafter"/>
</dbReference>
<evidence type="ECO:0000256" key="4">
    <source>
        <dbReference type="ARBA" id="ARBA00022723"/>
    </source>
</evidence>
<evidence type="ECO:0000256" key="7">
    <source>
        <dbReference type="ARBA" id="ARBA00023277"/>
    </source>
</evidence>
<dbReference type="InterPro" id="IPR028343">
    <property type="entry name" value="FBPtase"/>
</dbReference>
<feature type="binding site" evidence="9">
    <location>
        <position position="106"/>
    </location>
    <ligand>
        <name>Mg(2+)</name>
        <dbReference type="ChEBI" id="CHEBI:18420"/>
        <label>1</label>
    </ligand>
</feature>
<gene>
    <name evidence="9" type="primary">fbp</name>
    <name evidence="12" type="ORF">HA299_06235</name>
</gene>
<dbReference type="InterPro" id="IPR023079">
    <property type="entry name" value="SBPase"/>
</dbReference>
<evidence type="ECO:0000256" key="9">
    <source>
        <dbReference type="HAMAP-Rule" id="MF_01855"/>
    </source>
</evidence>
<sequence length="319" mass="35874">MSEMSEMSEVITLHEHLRELDEELATLISRICELSILIRRELPHRLGKAGTVNISGEQQTKIDVWANDVFIDGLLSTGLIHQLASEESEDIVEYEEGTGAFNITLDPLDGSSNIESNNLFGVICGIYDASTPLPARGRKLKAALTILYGPLTTMMYTAKRGVHEFVKGRKHNLEDVYYLVNEHLQIPSPGKVYGVPSNREMWLPEFRHFIALLEREHYGLRYGGSFIGDTNQVLHKGGFFAYPAYLDRPHGKLRLQFECNPMSLIVEEAGGKSSVGMGSVLDVEPTSLHQRVPLYIGNVELIDQMETLFAKCRDARLYY</sequence>
<feature type="binding site" evidence="9">
    <location>
        <position position="108"/>
    </location>
    <ligand>
        <name>Mg(2+)</name>
        <dbReference type="ChEBI" id="CHEBI:18420"/>
        <label>1</label>
    </ligand>
</feature>
<evidence type="ECO:0000256" key="1">
    <source>
        <dbReference type="ARBA" id="ARBA00001273"/>
    </source>
</evidence>
<dbReference type="EMBL" id="DUIH01000021">
    <property type="protein sequence ID" value="HIH70190.1"/>
    <property type="molecule type" value="Genomic_DNA"/>
</dbReference>
<dbReference type="EC" id="3.1.3.11" evidence="9"/>
<comment type="similarity">
    <text evidence="2 9">Belongs to the FBPase class 1 family.</text>
</comment>
<feature type="binding site" evidence="9">
    <location>
        <position position="258"/>
    </location>
    <ligand>
        <name>Mg(2+)</name>
        <dbReference type="ChEBI" id="CHEBI:18420"/>
        <label>2</label>
    </ligand>
</feature>
<keyword evidence="7 9" id="KW-0119">Carbohydrate metabolism</keyword>
<proteinExistence type="inferred from homology"/>
<comment type="subcellular location">
    <subcellularLocation>
        <location evidence="9">Cytoplasm</location>
    </subcellularLocation>
</comment>
<keyword evidence="3 9" id="KW-0963">Cytoplasm</keyword>
<dbReference type="PRINTS" id="PR01958">
    <property type="entry name" value="S17BPHPHTASE"/>
</dbReference>
<dbReference type="GO" id="GO:0006002">
    <property type="term" value="P:fructose 6-phosphate metabolic process"/>
    <property type="evidence" value="ECO:0007669"/>
    <property type="project" value="TreeGrafter"/>
</dbReference>
<evidence type="ECO:0000313" key="13">
    <source>
        <dbReference type="Proteomes" id="UP000600363"/>
    </source>
</evidence>
<feature type="binding site" evidence="9">
    <location>
        <position position="109"/>
    </location>
    <ligand>
        <name>Mg(2+)</name>
        <dbReference type="ChEBI" id="CHEBI:18420"/>
        <label>2</label>
    </ligand>
</feature>
<dbReference type="GO" id="GO:0006094">
    <property type="term" value="P:gluconeogenesis"/>
    <property type="evidence" value="ECO:0007669"/>
    <property type="project" value="UniProtKB-UniRule"/>
</dbReference>
<comment type="subunit">
    <text evidence="9">Homotetramer.</text>
</comment>
<dbReference type="PIRSF" id="PIRSF000904">
    <property type="entry name" value="FBPtase_SBPase"/>
    <property type="match status" value="1"/>
</dbReference>
<dbReference type="PIRSF" id="PIRSF500210">
    <property type="entry name" value="FBPtase"/>
    <property type="match status" value="1"/>
</dbReference>
<comment type="caution">
    <text evidence="12">The sequence shown here is derived from an EMBL/GenBank/DDBJ whole genome shotgun (WGS) entry which is preliminary data.</text>
</comment>
<dbReference type="Gene3D" id="3.30.540.10">
    <property type="entry name" value="Fructose-1,6-Bisphosphatase, subunit A, domain 1"/>
    <property type="match status" value="1"/>
</dbReference>
<evidence type="ECO:0000313" key="12">
    <source>
        <dbReference type="EMBL" id="HIH70190.1"/>
    </source>
</evidence>
<comment type="catalytic activity">
    <reaction evidence="1 9">
        <text>beta-D-fructose 1,6-bisphosphate + H2O = beta-D-fructose 6-phosphate + phosphate</text>
        <dbReference type="Rhea" id="RHEA:11064"/>
        <dbReference type="ChEBI" id="CHEBI:15377"/>
        <dbReference type="ChEBI" id="CHEBI:32966"/>
        <dbReference type="ChEBI" id="CHEBI:43474"/>
        <dbReference type="ChEBI" id="CHEBI:57634"/>
        <dbReference type="EC" id="3.1.3.11"/>
    </reaction>
</comment>
<protein>
    <recommendedName>
        <fullName evidence="9">Fructose-1,6-bisphosphatase class 1</fullName>
        <shortName evidence="9">FBPase class 1</shortName>
        <ecNumber evidence="9">3.1.3.11</ecNumber>
    </recommendedName>
    <alternativeName>
        <fullName evidence="9">D-fructose-1,6-bisphosphate 1-phosphohydrolase class 1</fullName>
    </alternativeName>
</protein>
<accession>A0A832W0I3</accession>
<dbReference type="GO" id="GO:0042132">
    <property type="term" value="F:fructose 1,6-bisphosphate 1-phosphatase activity"/>
    <property type="evidence" value="ECO:0007669"/>
    <property type="project" value="UniProtKB-UniRule"/>
</dbReference>
<dbReference type="HAMAP" id="MF_01855">
    <property type="entry name" value="FBPase_class1"/>
    <property type="match status" value="1"/>
</dbReference>
<evidence type="ECO:0000259" key="10">
    <source>
        <dbReference type="Pfam" id="PF00316"/>
    </source>
</evidence>
<dbReference type="InterPro" id="IPR033391">
    <property type="entry name" value="FBPase_N"/>
</dbReference>
<feature type="domain" description="Fructose-1-6-bisphosphatase class 1 C-terminal" evidence="11">
    <location>
        <begin position="186"/>
        <end position="308"/>
    </location>
</feature>
<keyword evidence="6 9" id="KW-0460">Magnesium</keyword>
<comment type="caution">
    <text evidence="9">Lacks conserved residue(s) required for the propagation of feature annotation.</text>
</comment>
<dbReference type="InterPro" id="IPR000146">
    <property type="entry name" value="FBPase_class-1"/>
</dbReference>
<feature type="binding site" evidence="9">
    <location>
        <begin position="109"/>
        <end position="112"/>
    </location>
    <ligand>
        <name>substrate</name>
    </ligand>
</feature>
<dbReference type="PANTHER" id="PTHR11556">
    <property type="entry name" value="FRUCTOSE-1,6-BISPHOSPHATASE-RELATED"/>
    <property type="match status" value="1"/>
</dbReference>
<evidence type="ECO:0000256" key="2">
    <source>
        <dbReference type="ARBA" id="ARBA00010941"/>
    </source>
</evidence>
<feature type="binding site" evidence="9">
    <location>
        <position position="222"/>
    </location>
    <ligand>
        <name>substrate</name>
    </ligand>
</feature>